<name>U5CWX1_AMBTC</name>
<accession>U5CWX1</accession>
<proteinExistence type="predicted"/>
<dbReference type="HOGENOM" id="CLU_3016925_0_0_1"/>
<dbReference type="EMBL" id="KI392532">
    <property type="protein sequence ID" value="ERN14644.1"/>
    <property type="molecule type" value="Genomic_DNA"/>
</dbReference>
<dbReference type="Proteomes" id="UP000017836">
    <property type="component" value="Unassembled WGS sequence"/>
</dbReference>
<sequence length="56" mass="6128">MSIETLAMAESRVDGWSKHEVFRIDTTLSGDEKEMKAQLVAWAKAVASYAHSSSLG</sequence>
<dbReference type="AlphaFoldDB" id="U5CWX1"/>
<gene>
    <name evidence="1" type="ORF">AMTR_s00038p00198030</name>
</gene>
<evidence type="ECO:0000313" key="1">
    <source>
        <dbReference type="EMBL" id="ERN14644.1"/>
    </source>
</evidence>
<evidence type="ECO:0000313" key="2">
    <source>
        <dbReference type="Proteomes" id="UP000017836"/>
    </source>
</evidence>
<organism evidence="1 2">
    <name type="scientific">Amborella trichopoda</name>
    <dbReference type="NCBI Taxonomy" id="13333"/>
    <lineage>
        <taxon>Eukaryota</taxon>
        <taxon>Viridiplantae</taxon>
        <taxon>Streptophyta</taxon>
        <taxon>Embryophyta</taxon>
        <taxon>Tracheophyta</taxon>
        <taxon>Spermatophyta</taxon>
        <taxon>Magnoliopsida</taxon>
        <taxon>Amborellales</taxon>
        <taxon>Amborellaceae</taxon>
        <taxon>Amborella</taxon>
    </lineage>
</organism>
<protein>
    <submittedName>
        <fullName evidence="1">Uncharacterized protein</fullName>
    </submittedName>
</protein>
<reference evidence="2" key="1">
    <citation type="journal article" date="2013" name="Science">
        <title>The Amborella genome and the evolution of flowering plants.</title>
        <authorList>
            <consortium name="Amborella Genome Project"/>
        </authorList>
    </citation>
    <scope>NUCLEOTIDE SEQUENCE [LARGE SCALE GENOMIC DNA]</scope>
</reference>
<keyword evidence="2" id="KW-1185">Reference proteome</keyword>
<dbReference type="Gramene" id="ERN14644">
    <property type="protein sequence ID" value="ERN14644"/>
    <property type="gene ID" value="AMTR_s00038p00198030"/>
</dbReference>